<protein>
    <submittedName>
        <fullName evidence="1">Uncharacterized protein</fullName>
    </submittedName>
</protein>
<dbReference type="EMBL" id="BART01016141">
    <property type="protein sequence ID" value="GAG77994.1"/>
    <property type="molecule type" value="Genomic_DNA"/>
</dbReference>
<dbReference type="AlphaFoldDB" id="X1A8K9"/>
<gene>
    <name evidence="1" type="ORF">S01H4_31131</name>
</gene>
<reference evidence="1" key="1">
    <citation type="journal article" date="2014" name="Front. Microbiol.">
        <title>High frequency of phylogenetically diverse reductive dehalogenase-homologous genes in deep subseafloor sedimentary metagenomes.</title>
        <authorList>
            <person name="Kawai M."/>
            <person name="Futagami T."/>
            <person name="Toyoda A."/>
            <person name="Takaki Y."/>
            <person name="Nishi S."/>
            <person name="Hori S."/>
            <person name="Arai W."/>
            <person name="Tsubouchi T."/>
            <person name="Morono Y."/>
            <person name="Uchiyama I."/>
            <person name="Ito T."/>
            <person name="Fujiyama A."/>
            <person name="Inagaki F."/>
            <person name="Takami H."/>
        </authorList>
    </citation>
    <scope>NUCLEOTIDE SEQUENCE</scope>
    <source>
        <strain evidence="1">Expedition CK06-06</strain>
    </source>
</reference>
<name>X1A8K9_9ZZZZ</name>
<evidence type="ECO:0000313" key="1">
    <source>
        <dbReference type="EMBL" id="GAG77994.1"/>
    </source>
</evidence>
<organism evidence="1">
    <name type="scientific">marine sediment metagenome</name>
    <dbReference type="NCBI Taxonomy" id="412755"/>
    <lineage>
        <taxon>unclassified sequences</taxon>
        <taxon>metagenomes</taxon>
        <taxon>ecological metagenomes</taxon>
    </lineage>
</organism>
<feature type="non-terminal residue" evidence="1">
    <location>
        <position position="1"/>
    </location>
</feature>
<sequence length="185" mass="22501">IKTIAYNFRKLKQRIKRMTPYKLYHQGYISHRQLIHYYGHNYLSKNLNCEYFKVNTNEGHNVIHILYRGEYIPYNYLVDNWQDIHNSWNINIESIDSLNKNDTGVAGYLVSQYITNQEKATYTRYSQSINWVYPGYAKDWYELRIGVKYRVPIPWSKQELYDHWDKHLYNKTYLQSYLFDPWSGG</sequence>
<accession>X1A8K9</accession>
<comment type="caution">
    <text evidence="1">The sequence shown here is derived from an EMBL/GenBank/DDBJ whole genome shotgun (WGS) entry which is preliminary data.</text>
</comment>
<proteinExistence type="predicted"/>